<proteinExistence type="predicted"/>
<sequence length="389" mass="40857">MTLRRALLAAAVGLPLGGVAQPAAPRPRPVLAVGPTRAVKTLAAAARQAQPGTVVAVDAGDYVADVAVWPQADLTLRAVGGRVRLLAAGAHAQGKGLFVMRGARQRIEGFDFIGCTVPDRNGAGVRLEAGSLTLVDCGFRDNENGVLTANDASIELDVVDCDFGPIAPREGKTHNLYVGAIARLAVSGSYFHHGLHGHLLKSRAALNHILYNRLTDEIGGRASYELEFPNGGVAVVMGNLIGQSSTSENPHLISFGAEGATWAQQALYLVHNTLVDALPSGGIWLRVAPPQTEVVLANNLCVGTPKLAAEGHWTRRGNQSADWSEFVRAARDDYRLRPDSALRGQAQPLGDGQRTGGGLALSPTREYRHPRGTVALPAAGARSPGAFQA</sequence>
<evidence type="ECO:0008006" key="5">
    <source>
        <dbReference type="Google" id="ProtNLM"/>
    </source>
</evidence>
<reference evidence="3 4" key="1">
    <citation type="submission" date="2024-08" db="EMBL/GenBank/DDBJ databases">
        <authorList>
            <person name="Lu H."/>
        </authorList>
    </citation>
    <scope>NUCLEOTIDE SEQUENCE [LARGE SCALE GENOMIC DNA]</scope>
    <source>
        <strain evidence="3 4">BYS87W</strain>
    </source>
</reference>
<dbReference type="EMBL" id="JBIGIB010000004">
    <property type="protein sequence ID" value="MFG6468156.1"/>
    <property type="molecule type" value="Genomic_DNA"/>
</dbReference>
<feature type="region of interest" description="Disordered" evidence="1">
    <location>
        <begin position="343"/>
        <end position="389"/>
    </location>
</feature>
<accession>A0ABW7H1Q2</accession>
<evidence type="ECO:0000313" key="3">
    <source>
        <dbReference type="EMBL" id="MFG6468156.1"/>
    </source>
</evidence>
<dbReference type="SUPFAM" id="SSF51126">
    <property type="entry name" value="Pectin lyase-like"/>
    <property type="match status" value="1"/>
</dbReference>
<keyword evidence="2" id="KW-0732">Signal</keyword>
<dbReference type="Proteomes" id="UP001606303">
    <property type="component" value="Unassembled WGS sequence"/>
</dbReference>
<name>A0ABW7H1Q2_9BURK</name>
<gene>
    <name evidence="3" type="ORF">ACG01O_16130</name>
</gene>
<feature type="chain" id="PRO_5047424257" description="Right handed beta helix domain-containing protein" evidence="2">
    <location>
        <begin position="21"/>
        <end position="389"/>
    </location>
</feature>
<feature type="signal peptide" evidence="2">
    <location>
        <begin position="1"/>
        <end position="20"/>
    </location>
</feature>
<organism evidence="3 4">
    <name type="scientific">Pelomonas baiyunensis</name>
    <dbReference type="NCBI Taxonomy" id="3299026"/>
    <lineage>
        <taxon>Bacteria</taxon>
        <taxon>Pseudomonadati</taxon>
        <taxon>Pseudomonadota</taxon>
        <taxon>Betaproteobacteria</taxon>
        <taxon>Burkholderiales</taxon>
        <taxon>Sphaerotilaceae</taxon>
        <taxon>Roseateles</taxon>
    </lineage>
</organism>
<dbReference type="InterPro" id="IPR012334">
    <property type="entry name" value="Pectin_lyas_fold"/>
</dbReference>
<protein>
    <recommendedName>
        <fullName evidence="5">Right handed beta helix domain-containing protein</fullName>
    </recommendedName>
</protein>
<dbReference type="InterPro" id="IPR011050">
    <property type="entry name" value="Pectin_lyase_fold/virulence"/>
</dbReference>
<keyword evidence="4" id="KW-1185">Reference proteome</keyword>
<evidence type="ECO:0000313" key="4">
    <source>
        <dbReference type="Proteomes" id="UP001606303"/>
    </source>
</evidence>
<evidence type="ECO:0000256" key="2">
    <source>
        <dbReference type="SAM" id="SignalP"/>
    </source>
</evidence>
<dbReference type="RefSeq" id="WP_394386121.1">
    <property type="nucleotide sequence ID" value="NZ_JBIGIB010000004.1"/>
</dbReference>
<evidence type="ECO:0000256" key="1">
    <source>
        <dbReference type="SAM" id="MobiDB-lite"/>
    </source>
</evidence>
<dbReference type="Gene3D" id="2.160.20.10">
    <property type="entry name" value="Single-stranded right-handed beta-helix, Pectin lyase-like"/>
    <property type="match status" value="1"/>
</dbReference>
<comment type="caution">
    <text evidence="3">The sequence shown here is derived from an EMBL/GenBank/DDBJ whole genome shotgun (WGS) entry which is preliminary data.</text>
</comment>